<sequence length="107" mass="12516">MSSTNAFSLIGRSYGCGVLYLAIRLVERKRFRLVKLTLFKIIFVIEEFKIFESPLLKLSIFRSDEPFSRMTMFFNINESSLCFNGELPIWDALNFPGRTNEFKPFNV</sequence>
<gene>
    <name evidence="1" type="ORF">DERP_004784</name>
</gene>
<name>A0ABQ8JSI9_DERPT</name>
<protein>
    <submittedName>
        <fullName evidence="1">Uncharacterized protein</fullName>
    </submittedName>
</protein>
<proteinExistence type="predicted"/>
<accession>A0ABQ8JSI9</accession>
<keyword evidence="2" id="KW-1185">Reference proteome</keyword>
<reference evidence="1 2" key="1">
    <citation type="journal article" date="2018" name="J. Allergy Clin. Immunol.">
        <title>High-quality assembly of Dermatophagoides pteronyssinus genome and transcriptome reveals a wide range of novel allergens.</title>
        <authorList>
            <person name="Liu X.Y."/>
            <person name="Yang K.Y."/>
            <person name="Wang M.Q."/>
            <person name="Kwok J.S."/>
            <person name="Zeng X."/>
            <person name="Yang Z."/>
            <person name="Xiao X.J."/>
            <person name="Lau C.P."/>
            <person name="Li Y."/>
            <person name="Huang Z.M."/>
            <person name="Ba J.G."/>
            <person name="Yim A.K."/>
            <person name="Ouyang C.Y."/>
            <person name="Ngai S.M."/>
            <person name="Chan T.F."/>
            <person name="Leung E.L."/>
            <person name="Liu L."/>
            <person name="Liu Z.G."/>
            <person name="Tsui S.K."/>
        </authorList>
    </citation>
    <scope>NUCLEOTIDE SEQUENCE [LARGE SCALE GENOMIC DNA]</scope>
    <source>
        <strain evidence="1">Derp</strain>
    </source>
</reference>
<evidence type="ECO:0000313" key="2">
    <source>
        <dbReference type="Proteomes" id="UP000887458"/>
    </source>
</evidence>
<reference evidence="1 2" key="2">
    <citation type="journal article" date="2022" name="Mol. Biol. Evol.">
        <title>Comparative Genomics Reveals Insights into the Divergent Evolution of Astigmatic Mites and Household Pest Adaptations.</title>
        <authorList>
            <person name="Xiong Q."/>
            <person name="Wan A.T."/>
            <person name="Liu X."/>
            <person name="Fung C.S."/>
            <person name="Xiao X."/>
            <person name="Malainual N."/>
            <person name="Hou J."/>
            <person name="Wang L."/>
            <person name="Wang M."/>
            <person name="Yang K.Y."/>
            <person name="Cui Y."/>
            <person name="Leung E.L."/>
            <person name="Nong W."/>
            <person name="Shin S.K."/>
            <person name="Au S.W."/>
            <person name="Jeong K.Y."/>
            <person name="Chew F.T."/>
            <person name="Hui J.H."/>
            <person name="Leung T.F."/>
            <person name="Tungtrongchitr A."/>
            <person name="Zhong N."/>
            <person name="Liu Z."/>
            <person name="Tsui S.K."/>
        </authorList>
    </citation>
    <scope>NUCLEOTIDE SEQUENCE [LARGE SCALE GENOMIC DNA]</scope>
    <source>
        <strain evidence="1">Derp</strain>
    </source>
</reference>
<dbReference type="Proteomes" id="UP000887458">
    <property type="component" value="Unassembled WGS sequence"/>
</dbReference>
<evidence type="ECO:0000313" key="1">
    <source>
        <dbReference type="EMBL" id="KAH9425570.1"/>
    </source>
</evidence>
<organism evidence="1 2">
    <name type="scientific">Dermatophagoides pteronyssinus</name>
    <name type="common">European house dust mite</name>
    <dbReference type="NCBI Taxonomy" id="6956"/>
    <lineage>
        <taxon>Eukaryota</taxon>
        <taxon>Metazoa</taxon>
        <taxon>Ecdysozoa</taxon>
        <taxon>Arthropoda</taxon>
        <taxon>Chelicerata</taxon>
        <taxon>Arachnida</taxon>
        <taxon>Acari</taxon>
        <taxon>Acariformes</taxon>
        <taxon>Sarcoptiformes</taxon>
        <taxon>Astigmata</taxon>
        <taxon>Psoroptidia</taxon>
        <taxon>Analgoidea</taxon>
        <taxon>Pyroglyphidae</taxon>
        <taxon>Dermatophagoidinae</taxon>
        <taxon>Dermatophagoides</taxon>
    </lineage>
</organism>
<dbReference type="EMBL" id="NJHN03000017">
    <property type="protein sequence ID" value="KAH9425570.1"/>
    <property type="molecule type" value="Genomic_DNA"/>
</dbReference>
<comment type="caution">
    <text evidence="1">The sequence shown here is derived from an EMBL/GenBank/DDBJ whole genome shotgun (WGS) entry which is preliminary data.</text>
</comment>